<dbReference type="InterPro" id="IPR027417">
    <property type="entry name" value="P-loop_NTPase"/>
</dbReference>
<proteinExistence type="predicted"/>
<reference evidence="1" key="1">
    <citation type="journal article" date="2014" name="Front. Microbiol.">
        <title>High frequency of phylogenetically diverse reductive dehalogenase-homologous genes in deep subseafloor sedimentary metagenomes.</title>
        <authorList>
            <person name="Kawai M."/>
            <person name="Futagami T."/>
            <person name="Toyoda A."/>
            <person name="Takaki Y."/>
            <person name="Nishi S."/>
            <person name="Hori S."/>
            <person name="Arai W."/>
            <person name="Tsubouchi T."/>
            <person name="Morono Y."/>
            <person name="Uchiyama I."/>
            <person name="Ito T."/>
            <person name="Fujiyama A."/>
            <person name="Inagaki F."/>
            <person name="Takami H."/>
        </authorList>
    </citation>
    <scope>NUCLEOTIDE SEQUENCE</scope>
    <source>
        <strain evidence="1">Expedition CK06-06</strain>
    </source>
</reference>
<dbReference type="EMBL" id="BARU01009597">
    <property type="protein sequence ID" value="GAH39130.1"/>
    <property type="molecule type" value="Genomic_DNA"/>
</dbReference>
<dbReference type="SUPFAM" id="SSF52540">
    <property type="entry name" value="P-loop containing nucleoside triphosphate hydrolases"/>
    <property type="match status" value="1"/>
</dbReference>
<dbReference type="GO" id="GO:0009898">
    <property type="term" value="C:cytoplasmic side of plasma membrane"/>
    <property type="evidence" value="ECO:0007669"/>
    <property type="project" value="TreeGrafter"/>
</dbReference>
<dbReference type="GO" id="GO:0005829">
    <property type="term" value="C:cytosol"/>
    <property type="evidence" value="ECO:0007669"/>
    <property type="project" value="TreeGrafter"/>
</dbReference>
<dbReference type="PANTHER" id="PTHR43384">
    <property type="entry name" value="SEPTUM SITE-DETERMINING PROTEIN MIND HOMOLOG, CHLOROPLASTIC-RELATED"/>
    <property type="match status" value="1"/>
</dbReference>
<dbReference type="AlphaFoldDB" id="X1G2W2"/>
<evidence type="ECO:0000313" key="1">
    <source>
        <dbReference type="EMBL" id="GAH39130.1"/>
    </source>
</evidence>
<sequence>SKVSNLPGGMTKQQFLEYKIQSSLVETPDFDLIAMGRPEGPGCYCYANNLLRDILKSLSESYDFVIIDNEAGMEHLSRRTVQDIDYLLVLSDPSIRGIKTAGRISRLLQELNTRVKEQYLILNRLHSSPSEQMINTIEDERLTLFYSIPEDKDLLKMDQIGVSIWHDLSNSSVYQDVEQIMMKLDVAGTSQEISRS</sequence>
<name>X1G2W2_9ZZZZ</name>
<evidence type="ECO:0008006" key="2">
    <source>
        <dbReference type="Google" id="ProtNLM"/>
    </source>
</evidence>
<dbReference type="GO" id="GO:0051782">
    <property type="term" value="P:negative regulation of cell division"/>
    <property type="evidence" value="ECO:0007669"/>
    <property type="project" value="TreeGrafter"/>
</dbReference>
<protein>
    <recommendedName>
        <fullName evidence="2">AAA domain-containing protein</fullName>
    </recommendedName>
</protein>
<accession>X1G2W2</accession>
<gene>
    <name evidence="1" type="ORF">S03H2_18493</name>
</gene>
<comment type="caution">
    <text evidence="1">The sequence shown here is derived from an EMBL/GenBank/DDBJ whole genome shotgun (WGS) entry which is preliminary data.</text>
</comment>
<organism evidence="1">
    <name type="scientific">marine sediment metagenome</name>
    <dbReference type="NCBI Taxonomy" id="412755"/>
    <lineage>
        <taxon>unclassified sequences</taxon>
        <taxon>metagenomes</taxon>
        <taxon>ecological metagenomes</taxon>
    </lineage>
</organism>
<feature type="non-terminal residue" evidence="1">
    <location>
        <position position="1"/>
    </location>
</feature>
<dbReference type="Gene3D" id="3.40.50.300">
    <property type="entry name" value="P-loop containing nucleotide triphosphate hydrolases"/>
    <property type="match status" value="1"/>
</dbReference>
<dbReference type="GO" id="GO:0005524">
    <property type="term" value="F:ATP binding"/>
    <property type="evidence" value="ECO:0007669"/>
    <property type="project" value="TreeGrafter"/>
</dbReference>
<dbReference type="PANTHER" id="PTHR43384:SF7">
    <property type="entry name" value="CARBON-MONOXIDE DEHYDROGENASE ACCESSORY PROTEIN"/>
    <property type="match status" value="1"/>
</dbReference>
<dbReference type="GO" id="GO:0016887">
    <property type="term" value="F:ATP hydrolysis activity"/>
    <property type="evidence" value="ECO:0007669"/>
    <property type="project" value="TreeGrafter"/>
</dbReference>
<dbReference type="InterPro" id="IPR050625">
    <property type="entry name" value="ParA/MinD_ATPase"/>
</dbReference>